<dbReference type="Pfam" id="PF25133">
    <property type="entry name" value="TYW2_N_2"/>
    <property type="match status" value="1"/>
</dbReference>
<dbReference type="GO" id="GO:0052906">
    <property type="term" value="F:tRNA (guanine(37)-N1)-methyltransferase activity"/>
    <property type="evidence" value="ECO:0007669"/>
    <property type="project" value="UniProtKB-EC"/>
</dbReference>
<keyword evidence="6" id="KW-0819">tRNA processing</keyword>
<gene>
    <name evidence="11" type="ORF">DK846_09440</name>
</gene>
<reference evidence="11 12" key="1">
    <citation type="submission" date="2018-05" db="EMBL/GenBank/DDBJ databases">
        <title>Draft genome of Methanospirillum lacunae Ki8-1.</title>
        <authorList>
            <person name="Dueholm M.S."/>
            <person name="Nielsen P.H."/>
            <person name="Bakmann L.F."/>
            <person name="Otzen D.E."/>
        </authorList>
    </citation>
    <scope>NUCLEOTIDE SEQUENCE [LARGE SCALE GENOMIC DNA]</scope>
    <source>
        <strain evidence="11 12">Ki8-1</strain>
    </source>
</reference>
<dbReference type="PANTHER" id="PTHR23245">
    <property type="entry name" value="TRNA METHYLTRANSFERASE"/>
    <property type="match status" value="1"/>
</dbReference>
<evidence type="ECO:0000256" key="5">
    <source>
        <dbReference type="ARBA" id="ARBA00022691"/>
    </source>
</evidence>
<dbReference type="GeneID" id="97547930"/>
<evidence type="ECO:0000256" key="2">
    <source>
        <dbReference type="ARBA" id="ARBA00022490"/>
    </source>
</evidence>
<comment type="catalytic activity">
    <reaction evidence="9">
        <text>guanosine(37) in tRNA + S-adenosyl-L-methionine = N(1)-methylguanosine(37) in tRNA + S-adenosyl-L-homocysteine + H(+)</text>
        <dbReference type="Rhea" id="RHEA:36899"/>
        <dbReference type="Rhea" id="RHEA-COMP:10145"/>
        <dbReference type="Rhea" id="RHEA-COMP:10147"/>
        <dbReference type="ChEBI" id="CHEBI:15378"/>
        <dbReference type="ChEBI" id="CHEBI:57856"/>
        <dbReference type="ChEBI" id="CHEBI:59789"/>
        <dbReference type="ChEBI" id="CHEBI:73542"/>
        <dbReference type="ChEBI" id="CHEBI:74269"/>
        <dbReference type="EC" id="2.1.1.228"/>
    </reaction>
</comment>
<evidence type="ECO:0000256" key="6">
    <source>
        <dbReference type="ARBA" id="ARBA00022694"/>
    </source>
</evidence>
<dbReference type="Proteomes" id="UP000245657">
    <property type="component" value="Unassembled WGS sequence"/>
</dbReference>
<dbReference type="InterPro" id="IPR056744">
    <property type="entry name" value="TRM5/TYW2-like_N"/>
</dbReference>
<accession>A0A2V2N3A2</accession>
<dbReference type="InterPro" id="IPR030382">
    <property type="entry name" value="MeTrfase_TRM5/TYW2"/>
</dbReference>
<keyword evidence="2" id="KW-0963">Cytoplasm</keyword>
<keyword evidence="4 11" id="KW-0808">Transferase</keyword>
<dbReference type="Gene3D" id="3.40.50.150">
    <property type="entry name" value="Vaccinia Virus protein VP39"/>
    <property type="match status" value="1"/>
</dbReference>
<protein>
    <recommendedName>
        <fullName evidence="1">tRNA (guanine(37)-N(1))-methyltransferase</fullName>
        <ecNumber evidence="1">2.1.1.228</ecNumber>
    </recommendedName>
    <alternativeName>
        <fullName evidence="7">M1G-methyltransferase</fullName>
    </alternativeName>
    <alternativeName>
        <fullName evidence="8">tRNA [GM37] methyltransferase</fullName>
    </alternativeName>
</protein>
<evidence type="ECO:0000259" key="10">
    <source>
        <dbReference type="PROSITE" id="PS51684"/>
    </source>
</evidence>
<dbReference type="AlphaFoldDB" id="A0A2V2N3A2"/>
<keyword evidence="12" id="KW-1185">Reference proteome</keyword>
<dbReference type="GO" id="GO:0002939">
    <property type="term" value="P:tRNA N1-guanine methylation"/>
    <property type="evidence" value="ECO:0007669"/>
    <property type="project" value="TreeGrafter"/>
</dbReference>
<dbReference type="PANTHER" id="PTHR23245:SF36">
    <property type="entry name" value="TRNA (GUANINE(37)-N1)-METHYLTRANSFERASE"/>
    <property type="match status" value="1"/>
</dbReference>
<dbReference type="EC" id="2.1.1.228" evidence="1"/>
<dbReference type="FunFam" id="3.30.300.110:FF:000001">
    <property type="entry name" value="tRNA (guanine(37)-N1)-methyltransferase"/>
    <property type="match status" value="1"/>
</dbReference>
<dbReference type="PROSITE" id="PS51684">
    <property type="entry name" value="SAM_MT_TRM5_TYW2"/>
    <property type="match status" value="1"/>
</dbReference>
<dbReference type="RefSeq" id="WP_109968685.1">
    <property type="nucleotide sequence ID" value="NZ_CP176093.1"/>
</dbReference>
<evidence type="ECO:0000256" key="1">
    <source>
        <dbReference type="ARBA" id="ARBA00012807"/>
    </source>
</evidence>
<dbReference type="SUPFAM" id="SSF53335">
    <property type="entry name" value="S-adenosyl-L-methionine-dependent methyltransferases"/>
    <property type="match status" value="1"/>
</dbReference>
<dbReference type="InterPro" id="IPR029063">
    <property type="entry name" value="SAM-dependent_MTases_sf"/>
</dbReference>
<evidence type="ECO:0000313" key="12">
    <source>
        <dbReference type="Proteomes" id="UP000245657"/>
    </source>
</evidence>
<dbReference type="GO" id="GO:0005737">
    <property type="term" value="C:cytoplasm"/>
    <property type="evidence" value="ECO:0007669"/>
    <property type="project" value="TreeGrafter"/>
</dbReference>
<keyword evidence="5" id="KW-0949">S-adenosyl-L-methionine</keyword>
<keyword evidence="3 11" id="KW-0489">Methyltransferase</keyword>
<dbReference type="OrthoDB" id="8079at2157"/>
<evidence type="ECO:0000313" key="11">
    <source>
        <dbReference type="EMBL" id="PWR72196.1"/>
    </source>
</evidence>
<dbReference type="InterPro" id="IPR056743">
    <property type="entry name" value="TRM5-TYW2-like_MTfase"/>
</dbReference>
<dbReference type="Gene3D" id="3.30.300.110">
    <property type="entry name" value="Met-10+ protein-like domains"/>
    <property type="match status" value="1"/>
</dbReference>
<name>A0A2V2N3A2_9EURY</name>
<evidence type="ECO:0000256" key="3">
    <source>
        <dbReference type="ARBA" id="ARBA00022603"/>
    </source>
</evidence>
<evidence type="ECO:0000256" key="9">
    <source>
        <dbReference type="ARBA" id="ARBA00047783"/>
    </source>
</evidence>
<evidence type="ECO:0000256" key="7">
    <source>
        <dbReference type="ARBA" id="ARBA00029736"/>
    </source>
</evidence>
<comment type="caution">
    <text evidence="11">The sequence shown here is derived from an EMBL/GenBank/DDBJ whole genome shotgun (WGS) entry which is preliminary data.</text>
</comment>
<dbReference type="Pfam" id="PF02475">
    <property type="entry name" value="TRM5-TYW2_MTfase"/>
    <property type="match status" value="1"/>
</dbReference>
<evidence type="ECO:0000256" key="4">
    <source>
        <dbReference type="ARBA" id="ARBA00022679"/>
    </source>
</evidence>
<evidence type="ECO:0000256" key="8">
    <source>
        <dbReference type="ARBA" id="ARBA00033392"/>
    </source>
</evidence>
<feature type="domain" description="SAM-dependent methyltransferase TRM5/TYW2-type" evidence="10">
    <location>
        <begin position="23"/>
        <end position="265"/>
    </location>
</feature>
<organism evidence="11 12">
    <name type="scientific">Methanospirillum lacunae</name>
    <dbReference type="NCBI Taxonomy" id="668570"/>
    <lineage>
        <taxon>Archaea</taxon>
        <taxon>Methanobacteriati</taxon>
        <taxon>Methanobacteriota</taxon>
        <taxon>Stenosarchaea group</taxon>
        <taxon>Methanomicrobia</taxon>
        <taxon>Methanomicrobiales</taxon>
        <taxon>Methanospirillaceae</taxon>
        <taxon>Methanospirillum</taxon>
    </lineage>
</organism>
<dbReference type="EMBL" id="QGMY01000007">
    <property type="protein sequence ID" value="PWR72196.1"/>
    <property type="molecule type" value="Genomic_DNA"/>
</dbReference>
<sequence>MQLSKVLREVIPKSLHHLIPDRFEVIGDIAILSIPDELSQYQTTIAKALISQRRSITTVLRRVSKMGGTCRIAGYQPIIGTKTRTLYKESGFRYRVDLSHAFFTSRLAGERQRISGVIRPGELVLVPFAGVGPFVIPVAARGAQVIAIEINPDACLLLRENIRLNHLEDRVAIIMGDASLACRMLKIMSDRAIIPTPYGLDETLIPLSRMVREGGSIHFYTFDNRDGAQERANILSQSGFNVDRFHRCGNVAPSVSRWVYDLTIR</sequence>
<proteinExistence type="predicted"/>
<dbReference type="CDD" id="cd02440">
    <property type="entry name" value="AdoMet_MTases"/>
    <property type="match status" value="1"/>
</dbReference>